<evidence type="ECO:0000313" key="8">
    <source>
        <dbReference type="Proteomes" id="UP000179807"/>
    </source>
</evidence>
<dbReference type="InterPro" id="IPR002110">
    <property type="entry name" value="Ankyrin_rpt"/>
</dbReference>
<dbReference type="InterPro" id="IPR036770">
    <property type="entry name" value="Ankyrin_rpt-contain_sf"/>
</dbReference>
<dbReference type="Proteomes" id="UP000179807">
    <property type="component" value="Unassembled WGS sequence"/>
</dbReference>
<dbReference type="Pfam" id="PF12796">
    <property type="entry name" value="Ank_2"/>
    <property type="match status" value="3"/>
</dbReference>
<keyword evidence="1" id="KW-0677">Repeat</keyword>
<feature type="compositionally biased region" description="Basic and acidic residues" evidence="5">
    <location>
        <begin position="152"/>
        <end position="170"/>
    </location>
</feature>
<keyword evidence="8" id="KW-1185">Reference proteome</keyword>
<dbReference type="PRINTS" id="PR01217">
    <property type="entry name" value="PRICHEXTENSN"/>
</dbReference>
<protein>
    <recommendedName>
        <fullName evidence="6">RING-type domain-containing protein</fullName>
    </recommendedName>
</protein>
<dbReference type="RefSeq" id="XP_068351963.1">
    <property type="nucleotide sequence ID" value="XM_068490376.1"/>
</dbReference>
<dbReference type="EMBL" id="MLAK01001037">
    <property type="protein sequence ID" value="OHS98826.1"/>
    <property type="molecule type" value="Genomic_DNA"/>
</dbReference>
<dbReference type="InterPro" id="IPR001841">
    <property type="entry name" value="Znf_RING"/>
</dbReference>
<feature type="repeat" description="ANK" evidence="3">
    <location>
        <begin position="502"/>
        <end position="534"/>
    </location>
</feature>
<keyword evidence="4" id="KW-0863">Zinc-finger</keyword>
<evidence type="ECO:0000313" key="7">
    <source>
        <dbReference type="EMBL" id="OHS98826.1"/>
    </source>
</evidence>
<dbReference type="GeneID" id="94825080"/>
<feature type="repeat" description="ANK" evidence="3">
    <location>
        <begin position="469"/>
        <end position="501"/>
    </location>
</feature>
<feature type="repeat" description="ANK" evidence="3">
    <location>
        <begin position="1"/>
        <end position="26"/>
    </location>
</feature>
<feature type="compositionally biased region" description="Polar residues" evidence="5">
    <location>
        <begin position="340"/>
        <end position="356"/>
    </location>
</feature>
<evidence type="ECO:0000259" key="6">
    <source>
        <dbReference type="PROSITE" id="PS50089"/>
    </source>
</evidence>
<evidence type="ECO:0000256" key="3">
    <source>
        <dbReference type="PROSITE-ProRule" id="PRU00023"/>
    </source>
</evidence>
<dbReference type="InterPro" id="IPR013083">
    <property type="entry name" value="Znf_RING/FYVE/PHD"/>
</dbReference>
<dbReference type="AlphaFoldDB" id="A0A1J4JI26"/>
<dbReference type="Gene3D" id="1.25.40.20">
    <property type="entry name" value="Ankyrin repeat-containing domain"/>
    <property type="match status" value="2"/>
</dbReference>
<feature type="repeat" description="ANK" evidence="3">
    <location>
        <begin position="405"/>
        <end position="437"/>
    </location>
</feature>
<dbReference type="PROSITE" id="PS50088">
    <property type="entry name" value="ANK_REPEAT"/>
    <property type="match status" value="6"/>
</dbReference>
<sequence>MAISENQNEILQMLLDKGANIENTNFDGETPLFSAIRNGNFSAAEALINKKADVNVVNKGGNTPIQISIMLHQEDIAKLLIKNNADFRKGEGNSFKIAQQANELDLANEVRSKVPDLAKEPTPDEFDALEPLEEPLPVPESDKLPFVSTKISTDDLPKPFEKQPEPEKPKSPPPKPKTPSPPPKPKTPSPPPKPASPPPKPKTPSPPPKPKTPSPPPKPASPPPKPKTPSPPPKPKTPSPPPKPASPPPKPKTPSPPPKPKTPSPPPKPASPPPKPKTPSPPPKPKTPPPPKPASPPPKPKSPSPPPKPKTPPKQEEKPQTPPPQPKPQPQQPPKLISQPPVSLSSTQPVANTMNSPKEPIRKPLAKVDTSADLQQLFQIIKSKNIPILKSILSKRLDLNVVDNAGRVPLLFAIEYSTLDAIKLITAAGADIDFNDKESPIHTAIRLKKMDVIDYLIECGCDVNALNKDEENPLYNAIRISDLKIVQKLVTKGTKINVVNINNMSPLYLAVGRRNIPIVKYLLNNHADPNDTGLPCLKLAQDSKDNQMANILIGAGAKTQARRQHKSRMQMLSLSRTRPAPRAQSKIDTDTCIICGGNTNIMKLIPCCHQVVCRKCVDTFADKFTSCPICCMGFYATAPK</sequence>
<dbReference type="SUPFAM" id="SSF57850">
    <property type="entry name" value="RING/U-box"/>
    <property type="match status" value="1"/>
</dbReference>
<dbReference type="PANTHER" id="PTHR24198">
    <property type="entry name" value="ANKYRIN REPEAT AND PROTEIN KINASE DOMAIN-CONTAINING PROTEIN"/>
    <property type="match status" value="1"/>
</dbReference>
<dbReference type="PROSITE" id="PS50089">
    <property type="entry name" value="ZF_RING_2"/>
    <property type="match status" value="1"/>
</dbReference>
<dbReference type="GO" id="GO:0008270">
    <property type="term" value="F:zinc ion binding"/>
    <property type="evidence" value="ECO:0007669"/>
    <property type="project" value="UniProtKB-KW"/>
</dbReference>
<evidence type="ECO:0000256" key="4">
    <source>
        <dbReference type="PROSITE-ProRule" id="PRU00175"/>
    </source>
</evidence>
<dbReference type="PANTHER" id="PTHR24198:SF165">
    <property type="entry name" value="ANKYRIN REPEAT-CONTAINING PROTEIN-RELATED"/>
    <property type="match status" value="1"/>
</dbReference>
<keyword evidence="4" id="KW-0862">Zinc</keyword>
<dbReference type="SMART" id="SM00248">
    <property type="entry name" value="ANK"/>
    <property type="match status" value="8"/>
</dbReference>
<dbReference type="PROSITE" id="PS50297">
    <property type="entry name" value="ANK_REP_REGION"/>
    <property type="match status" value="4"/>
</dbReference>
<proteinExistence type="predicted"/>
<feature type="domain" description="RING-type" evidence="6">
    <location>
        <begin position="592"/>
        <end position="630"/>
    </location>
</feature>
<evidence type="ECO:0000256" key="1">
    <source>
        <dbReference type="ARBA" id="ARBA00022737"/>
    </source>
</evidence>
<keyword evidence="4" id="KW-0479">Metal-binding</keyword>
<feature type="compositionally biased region" description="Acidic residues" evidence="5">
    <location>
        <begin position="123"/>
        <end position="133"/>
    </location>
</feature>
<feature type="compositionally biased region" description="Pro residues" evidence="5">
    <location>
        <begin position="320"/>
        <end position="333"/>
    </location>
</feature>
<evidence type="ECO:0000256" key="2">
    <source>
        <dbReference type="ARBA" id="ARBA00023043"/>
    </source>
</evidence>
<dbReference type="Gene3D" id="3.30.40.10">
    <property type="entry name" value="Zinc/RING finger domain, C3HC4 (zinc finger)"/>
    <property type="match status" value="1"/>
</dbReference>
<reference evidence="7" key="1">
    <citation type="submission" date="2016-10" db="EMBL/GenBank/DDBJ databases">
        <authorList>
            <person name="Benchimol M."/>
            <person name="Almeida L.G."/>
            <person name="Vasconcelos A.T."/>
            <person name="Perreira-Neves A."/>
            <person name="Rosa I.A."/>
            <person name="Tasca T."/>
            <person name="Bogo M.R."/>
            <person name="de Souza W."/>
        </authorList>
    </citation>
    <scope>NUCLEOTIDE SEQUENCE [LARGE SCALE GENOMIC DNA]</scope>
    <source>
        <strain evidence="7">K</strain>
    </source>
</reference>
<gene>
    <name evidence="7" type="ORF">TRFO_01897</name>
</gene>
<evidence type="ECO:0000256" key="5">
    <source>
        <dbReference type="SAM" id="MobiDB-lite"/>
    </source>
</evidence>
<comment type="caution">
    <text evidence="7">The sequence shown here is derived from an EMBL/GenBank/DDBJ whole genome shotgun (WGS) entry which is preliminary data.</text>
</comment>
<feature type="repeat" description="ANK" evidence="3">
    <location>
        <begin position="436"/>
        <end position="468"/>
    </location>
</feature>
<feature type="compositionally biased region" description="Pro residues" evidence="5">
    <location>
        <begin position="171"/>
        <end position="312"/>
    </location>
</feature>
<organism evidence="7 8">
    <name type="scientific">Tritrichomonas foetus</name>
    <dbReference type="NCBI Taxonomy" id="1144522"/>
    <lineage>
        <taxon>Eukaryota</taxon>
        <taxon>Metamonada</taxon>
        <taxon>Parabasalia</taxon>
        <taxon>Tritrichomonadida</taxon>
        <taxon>Tritrichomonadidae</taxon>
        <taxon>Tritrichomonas</taxon>
    </lineage>
</organism>
<dbReference type="SMART" id="SM00184">
    <property type="entry name" value="RING"/>
    <property type="match status" value="1"/>
</dbReference>
<feature type="region of interest" description="Disordered" evidence="5">
    <location>
        <begin position="115"/>
        <end position="364"/>
    </location>
</feature>
<name>A0A1J4JI26_9EUKA</name>
<dbReference type="VEuPathDB" id="TrichDB:TRFO_01897"/>
<keyword evidence="2 3" id="KW-0040">ANK repeat</keyword>
<dbReference type="OrthoDB" id="366390at2759"/>
<dbReference type="SUPFAM" id="SSF48403">
    <property type="entry name" value="Ankyrin repeat"/>
    <property type="match status" value="2"/>
</dbReference>
<accession>A0A1J4JI26</accession>
<feature type="repeat" description="ANK" evidence="3">
    <location>
        <begin position="27"/>
        <end position="59"/>
    </location>
</feature>